<feature type="compositionally biased region" description="Basic and acidic residues" evidence="10">
    <location>
        <begin position="46"/>
        <end position="55"/>
    </location>
</feature>
<evidence type="ECO:0000256" key="8">
    <source>
        <dbReference type="ARBA" id="ARBA00023136"/>
    </source>
</evidence>
<organism evidence="11 12">
    <name type="scientific">Leifsonia shinshuensis</name>
    <dbReference type="NCBI Taxonomy" id="150026"/>
    <lineage>
        <taxon>Bacteria</taxon>
        <taxon>Bacillati</taxon>
        <taxon>Actinomycetota</taxon>
        <taxon>Actinomycetes</taxon>
        <taxon>Micrococcales</taxon>
        <taxon>Microbacteriaceae</taxon>
        <taxon>Leifsonia</taxon>
    </lineage>
</organism>
<protein>
    <recommendedName>
        <fullName evidence="9">Sec-independent protein translocase protein TatA</fullName>
    </recommendedName>
</protein>
<gene>
    <name evidence="9 11" type="primary">tatA</name>
    <name evidence="11" type="ORF">F1C12_03735</name>
</gene>
<keyword evidence="7 9" id="KW-0811">Translocation</keyword>
<dbReference type="InterPro" id="IPR006312">
    <property type="entry name" value="TatA/E"/>
</dbReference>
<dbReference type="Proteomes" id="UP000515511">
    <property type="component" value="Chromosome"/>
</dbReference>
<comment type="similarity">
    <text evidence="9">Belongs to the TatA/E family.</text>
</comment>
<keyword evidence="5 9" id="KW-0653">Protein transport</keyword>
<keyword evidence="2 9" id="KW-0813">Transport</keyword>
<evidence type="ECO:0000313" key="11">
    <source>
        <dbReference type="EMBL" id="QNE34334.1"/>
    </source>
</evidence>
<evidence type="ECO:0000256" key="4">
    <source>
        <dbReference type="ARBA" id="ARBA00022692"/>
    </source>
</evidence>
<comment type="function">
    <text evidence="9">Part of the twin-arginine translocation (Tat) system that transports large folded proteins containing a characteristic twin-arginine motif in their signal peptide across membranes. TatA could form the protein-conducting channel of the Tat system.</text>
</comment>
<dbReference type="GO" id="GO:0033281">
    <property type="term" value="C:TAT protein transport complex"/>
    <property type="evidence" value="ECO:0007669"/>
    <property type="project" value="UniProtKB-UniRule"/>
</dbReference>
<evidence type="ECO:0000256" key="3">
    <source>
        <dbReference type="ARBA" id="ARBA00022475"/>
    </source>
</evidence>
<dbReference type="GO" id="GO:0043953">
    <property type="term" value="P:protein transport by the Tat complex"/>
    <property type="evidence" value="ECO:0007669"/>
    <property type="project" value="UniProtKB-UniRule"/>
</dbReference>
<evidence type="ECO:0000256" key="5">
    <source>
        <dbReference type="ARBA" id="ARBA00022927"/>
    </source>
</evidence>
<dbReference type="GO" id="GO:0008320">
    <property type="term" value="F:protein transmembrane transporter activity"/>
    <property type="evidence" value="ECO:0007669"/>
    <property type="project" value="UniProtKB-UniRule"/>
</dbReference>
<dbReference type="HAMAP" id="MF_00236">
    <property type="entry name" value="TatA_E"/>
    <property type="match status" value="1"/>
</dbReference>
<evidence type="ECO:0000256" key="9">
    <source>
        <dbReference type="HAMAP-Rule" id="MF_00236"/>
    </source>
</evidence>
<dbReference type="KEGG" id="lse:F1C12_03735"/>
<dbReference type="InterPro" id="IPR003369">
    <property type="entry name" value="TatA/B/E"/>
</dbReference>
<dbReference type="PANTHER" id="PTHR42982:SF8">
    <property type="entry name" value="SEC-INDEPENDENT PROTEIN TRANSLOCASE PROTEIN TATA"/>
    <property type="match status" value="1"/>
</dbReference>
<reference evidence="12" key="1">
    <citation type="submission" date="2019-09" db="EMBL/GenBank/DDBJ databases">
        <title>Antimicrobial potential of Antarctic Bacteria.</title>
        <authorList>
            <person name="Benaud N."/>
            <person name="Edwards R.J."/>
            <person name="Ferrari B.C."/>
        </authorList>
    </citation>
    <scope>NUCLEOTIDE SEQUENCE [LARGE SCALE GENOMIC DNA]</scope>
    <source>
        <strain evidence="12">INR9</strain>
    </source>
</reference>
<dbReference type="AlphaFoldDB" id="A0A7G6Y769"/>
<comment type="subcellular location">
    <subcellularLocation>
        <location evidence="1 9">Cell membrane</location>
        <topology evidence="1 9">Single-pass membrane protein</topology>
    </subcellularLocation>
</comment>
<keyword evidence="4 9" id="KW-0812">Transmembrane</keyword>
<evidence type="ECO:0000256" key="1">
    <source>
        <dbReference type="ARBA" id="ARBA00004162"/>
    </source>
</evidence>
<keyword evidence="6 9" id="KW-1133">Transmembrane helix</keyword>
<evidence type="ECO:0000256" key="7">
    <source>
        <dbReference type="ARBA" id="ARBA00023010"/>
    </source>
</evidence>
<proteinExistence type="inferred from homology"/>
<evidence type="ECO:0000256" key="6">
    <source>
        <dbReference type="ARBA" id="ARBA00022989"/>
    </source>
</evidence>
<dbReference type="RefSeq" id="WP_185277501.1">
    <property type="nucleotide sequence ID" value="NZ_CP043641.1"/>
</dbReference>
<dbReference type="EMBL" id="CP043641">
    <property type="protein sequence ID" value="QNE34334.1"/>
    <property type="molecule type" value="Genomic_DNA"/>
</dbReference>
<dbReference type="Pfam" id="PF02416">
    <property type="entry name" value="TatA_B_E"/>
    <property type="match status" value="1"/>
</dbReference>
<dbReference type="NCBIfam" id="TIGR01411">
    <property type="entry name" value="tatAE"/>
    <property type="match status" value="1"/>
</dbReference>
<dbReference type="Gene3D" id="1.20.5.3310">
    <property type="match status" value="1"/>
</dbReference>
<feature type="compositionally biased region" description="Low complexity" evidence="10">
    <location>
        <begin position="56"/>
        <end position="72"/>
    </location>
</feature>
<evidence type="ECO:0000256" key="2">
    <source>
        <dbReference type="ARBA" id="ARBA00022448"/>
    </source>
</evidence>
<sequence>MLGGLTGWHLLIILAVILLLFGAPKLPALAKSIGQSMRIFKGEVDEMKKDGKDGDASASAQNTTAQNTAPAAPAAPAPTAPGTDSTESKPKQ</sequence>
<dbReference type="PANTHER" id="PTHR42982">
    <property type="entry name" value="SEC-INDEPENDENT PROTEIN TRANSLOCASE PROTEIN TATA"/>
    <property type="match status" value="1"/>
</dbReference>
<keyword evidence="8 9" id="KW-0472">Membrane</keyword>
<accession>A0A7G6Y769</accession>
<evidence type="ECO:0000313" key="12">
    <source>
        <dbReference type="Proteomes" id="UP000515511"/>
    </source>
</evidence>
<comment type="subunit">
    <text evidence="9">The Tat system comprises two distinct complexes: a TatABC complex, containing multiple copies of TatA, TatB and TatC subunits, and a separate TatA complex, containing only TatA subunits. Substrates initially bind to the TatABC complex, which probably triggers association of the separate TatA complex to form the active translocon.</text>
</comment>
<keyword evidence="3 9" id="KW-1003">Cell membrane</keyword>
<name>A0A7G6Y769_9MICO</name>
<feature type="region of interest" description="Disordered" evidence="10">
    <location>
        <begin position="46"/>
        <end position="92"/>
    </location>
</feature>
<evidence type="ECO:0000256" key="10">
    <source>
        <dbReference type="SAM" id="MobiDB-lite"/>
    </source>
</evidence>
<dbReference type="NCBIfam" id="NF001854">
    <property type="entry name" value="PRK00575.1"/>
    <property type="match status" value="1"/>
</dbReference>